<dbReference type="AlphaFoldDB" id="A0A517MRG5"/>
<dbReference type="InterPro" id="IPR000297">
    <property type="entry name" value="PPIase_PpiC"/>
</dbReference>
<dbReference type="Gene3D" id="3.10.50.40">
    <property type="match status" value="1"/>
</dbReference>
<dbReference type="PROSITE" id="PS50198">
    <property type="entry name" value="PPIC_PPIASE_2"/>
    <property type="match status" value="1"/>
</dbReference>
<evidence type="ECO:0000313" key="4">
    <source>
        <dbReference type="Proteomes" id="UP000319852"/>
    </source>
</evidence>
<evidence type="ECO:0000313" key="3">
    <source>
        <dbReference type="EMBL" id="QDS97465.1"/>
    </source>
</evidence>
<dbReference type="SUPFAM" id="SSF54534">
    <property type="entry name" value="FKBP-like"/>
    <property type="match status" value="1"/>
</dbReference>
<gene>
    <name evidence="3" type="ORF">HG15A2_07260</name>
</gene>
<dbReference type="GO" id="GO:0003755">
    <property type="term" value="F:peptidyl-prolyl cis-trans isomerase activity"/>
    <property type="evidence" value="ECO:0007669"/>
    <property type="project" value="UniProtKB-KW"/>
</dbReference>
<dbReference type="Gene3D" id="1.10.4030.10">
    <property type="entry name" value="Porin chaperone SurA, peptide-binding domain"/>
    <property type="match status" value="1"/>
</dbReference>
<evidence type="ECO:0000256" key="1">
    <source>
        <dbReference type="PROSITE-ProRule" id="PRU00278"/>
    </source>
</evidence>
<keyword evidence="1" id="KW-0697">Rotamase</keyword>
<dbReference type="PANTHER" id="PTHR47245">
    <property type="entry name" value="PEPTIDYLPROLYL ISOMERASE"/>
    <property type="match status" value="1"/>
</dbReference>
<name>A0A517MRG5_9BACT</name>
<dbReference type="RefSeq" id="WP_145057868.1">
    <property type="nucleotide sequence ID" value="NZ_CP036263.1"/>
</dbReference>
<protein>
    <submittedName>
        <fullName evidence="3">Peptidylprolyl isomerase</fullName>
    </submittedName>
</protein>
<dbReference type="EMBL" id="CP036263">
    <property type="protein sequence ID" value="QDS97465.1"/>
    <property type="molecule type" value="Genomic_DNA"/>
</dbReference>
<reference evidence="3 4" key="1">
    <citation type="submission" date="2019-02" db="EMBL/GenBank/DDBJ databases">
        <title>Deep-cultivation of Planctomycetes and their phenomic and genomic characterization uncovers novel biology.</title>
        <authorList>
            <person name="Wiegand S."/>
            <person name="Jogler M."/>
            <person name="Boedeker C."/>
            <person name="Pinto D."/>
            <person name="Vollmers J."/>
            <person name="Rivas-Marin E."/>
            <person name="Kohn T."/>
            <person name="Peeters S.H."/>
            <person name="Heuer A."/>
            <person name="Rast P."/>
            <person name="Oberbeckmann S."/>
            <person name="Bunk B."/>
            <person name="Jeske O."/>
            <person name="Meyerdierks A."/>
            <person name="Storesund J.E."/>
            <person name="Kallscheuer N."/>
            <person name="Luecker S."/>
            <person name="Lage O.M."/>
            <person name="Pohl T."/>
            <person name="Merkel B.J."/>
            <person name="Hornburger P."/>
            <person name="Mueller R.-W."/>
            <person name="Bruemmer F."/>
            <person name="Labrenz M."/>
            <person name="Spormann A.M."/>
            <person name="Op den Camp H."/>
            <person name="Overmann J."/>
            <person name="Amann R."/>
            <person name="Jetten M.S.M."/>
            <person name="Mascher T."/>
            <person name="Medema M.H."/>
            <person name="Devos D.P."/>
            <person name="Kaster A.-K."/>
            <person name="Ovreas L."/>
            <person name="Rohde M."/>
            <person name="Galperin M.Y."/>
            <person name="Jogler C."/>
        </authorList>
    </citation>
    <scope>NUCLEOTIDE SEQUENCE [LARGE SCALE GENOMIC DNA]</scope>
    <source>
        <strain evidence="3 4">HG15A2</strain>
    </source>
</reference>
<keyword evidence="4" id="KW-1185">Reference proteome</keyword>
<proteinExistence type="predicted"/>
<dbReference type="Proteomes" id="UP000319852">
    <property type="component" value="Chromosome"/>
</dbReference>
<dbReference type="KEGG" id="amob:HG15A2_07260"/>
<dbReference type="OrthoDB" id="270355at2"/>
<dbReference type="InterPro" id="IPR046357">
    <property type="entry name" value="PPIase_dom_sf"/>
</dbReference>
<feature type="domain" description="PpiC" evidence="2">
    <location>
        <begin position="188"/>
        <end position="297"/>
    </location>
</feature>
<dbReference type="InterPro" id="IPR050245">
    <property type="entry name" value="PrsA_foldase"/>
</dbReference>
<organism evidence="3 4">
    <name type="scientific">Adhaeretor mobilis</name>
    <dbReference type="NCBI Taxonomy" id="1930276"/>
    <lineage>
        <taxon>Bacteria</taxon>
        <taxon>Pseudomonadati</taxon>
        <taxon>Planctomycetota</taxon>
        <taxon>Planctomycetia</taxon>
        <taxon>Pirellulales</taxon>
        <taxon>Lacipirellulaceae</taxon>
        <taxon>Adhaeretor</taxon>
    </lineage>
</organism>
<dbReference type="Pfam" id="PF13145">
    <property type="entry name" value="Rotamase_2"/>
    <property type="match status" value="1"/>
</dbReference>
<keyword evidence="1 3" id="KW-0413">Isomerase</keyword>
<evidence type="ECO:0000259" key="2">
    <source>
        <dbReference type="PROSITE" id="PS50198"/>
    </source>
</evidence>
<accession>A0A517MRG5</accession>
<dbReference type="PANTHER" id="PTHR47245:SF2">
    <property type="entry name" value="PEPTIDYL-PROLYL CIS-TRANS ISOMERASE HP_0175-RELATED"/>
    <property type="match status" value="1"/>
</dbReference>
<sequence length="362" mass="41110">MTTRVGTSVKPQAGVITPTPVGTAQPVEGGQIIARIDGQVVLASDLLWQVNQIVELNRDRIPDEELDTVRQMLLEKQLVSTIDTKLLYADFVGTIPAENLPKVKTSLAKAFEEHEVPRLIKMMKVKDQTELEAKITSYGGSMKDIQQQFFERSIAGEWLRQRTPKPKEVTHEQMLTYYNQHTTDFEFPTQARWEEVMVRFDRFNGDREAAWRALAKMGNDIWQQVAANPNLRGPVFTAVAQDRSQGFTAKDGGIHEWTVIGDLKCEDINKALANLEVGQMSDPIVSSRGFHLVRVIERKQAGRTPFTEAQTSIRKTLEDKQKSGLAMAEMEKMRKQAQVWTHFHGELPTARLTELLDARQRR</sequence>